<organism evidence="2 3">
    <name type="scientific">Agathobaculum butyriciproducens</name>
    <dbReference type="NCBI Taxonomy" id="1628085"/>
    <lineage>
        <taxon>Bacteria</taxon>
        <taxon>Bacillati</taxon>
        <taxon>Bacillota</taxon>
        <taxon>Clostridia</taxon>
        <taxon>Eubacteriales</taxon>
        <taxon>Butyricicoccaceae</taxon>
        <taxon>Agathobaculum</taxon>
    </lineage>
</organism>
<keyword evidence="1" id="KW-0472">Membrane</keyword>
<dbReference type="EMBL" id="JAJEPX010000050">
    <property type="protein sequence ID" value="MCC2177739.1"/>
    <property type="molecule type" value="Genomic_DNA"/>
</dbReference>
<dbReference type="Proteomes" id="UP001298753">
    <property type="component" value="Unassembled WGS sequence"/>
</dbReference>
<dbReference type="RefSeq" id="WP_227601159.1">
    <property type="nucleotide sequence ID" value="NZ_JAJEPX010000050.1"/>
</dbReference>
<feature type="transmembrane region" description="Helical" evidence="1">
    <location>
        <begin position="44"/>
        <end position="63"/>
    </location>
</feature>
<feature type="transmembrane region" description="Helical" evidence="1">
    <location>
        <begin position="180"/>
        <end position="200"/>
    </location>
</feature>
<evidence type="ECO:0000313" key="2">
    <source>
        <dbReference type="EMBL" id="MCC2177739.1"/>
    </source>
</evidence>
<protein>
    <submittedName>
        <fullName evidence="2">Uncharacterized protein</fullName>
    </submittedName>
</protein>
<evidence type="ECO:0000256" key="1">
    <source>
        <dbReference type="SAM" id="Phobius"/>
    </source>
</evidence>
<keyword evidence="1" id="KW-0812">Transmembrane</keyword>
<reference evidence="2 3" key="1">
    <citation type="submission" date="2021-10" db="EMBL/GenBank/DDBJ databases">
        <title>Anaerobic single-cell dispensing facilitates the cultivation of human gut bacteria.</title>
        <authorList>
            <person name="Afrizal A."/>
        </authorList>
    </citation>
    <scope>NUCLEOTIDE SEQUENCE [LARGE SCALE GENOMIC DNA]</scope>
    <source>
        <strain evidence="2 3">CLA-AA-H270</strain>
    </source>
</reference>
<keyword evidence="1" id="KW-1133">Transmembrane helix</keyword>
<feature type="transmembrane region" description="Helical" evidence="1">
    <location>
        <begin position="247"/>
        <end position="267"/>
    </location>
</feature>
<evidence type="ECO:0000313" key="3">
    <source>
        <dbReference type="Proteomes" id="UP001298753"/>
    </source>
</evidence>
<keyword evidence="3" id="KW-1185">Reference proteome</keyword>
<dbReference type="AlphaFoldDB" id="A0AAW4W0G6"/>
<feature type="transmembrane region" description="Helical" evidence="1">
    <location>
        <begin position="212"/>
        <end position="235"/>
    </location>
</feature>
<sequence length="279" mass="29636">MKATKLLPILAVVLCVPGIALRALHLLNGFDVSTGLPTAGDKWIWFVIALFALSAIVYAVLALPLKTRDKVPFEQLLGTKETLFRMAAVVAGLIVAAGSLGYLYLTITTAEQDVAAWARVLEIVYAIMGVLTGGCMIGLAKAQGAQMTEKSAAMTLVPLFWSCLHLLVNYRMTCTDPKLASFGFGLVADVMIVLAFYELARLLFGKPAPAMLAFFAAVAVTMSVSDIGGYGLAMLMGIPSMWSIKMVLRGILAAAACIMLAAELFCLCRSDAAQTAAED</sequence>
<feature type="transmembrane region" description="Helical" evidence="1">
    <location>
        <begin position="151"/>
        <end position="168"/>
    </location>
</feature>
<proteinExistence type="predicted"/>
<gene>
    <name evidence="2" type="ORF">LKD22_11495</name>
</gene>
<feature type="transmembrane region" description="Helical" evidence="1">
    <location>
        <begin position="117"/>
        <end position="139"/>
    </location>
</feature>
<dbReference type="GeneID" id="98659131"/>
<name>A0AAW4W0G6_9FIRM</name>
<feature type="transmembrane region" description="Helical" evidence="1">
    <location>
        <begin position="83"/>
        <end position="105"/>
    </location>
</feature>
<accession>A0AAW4W0G6</accession>
<comment type="caution">
    <text evidence="2">The sequence shown here is derived from an EMBL/GenBank/DDBJ whole genome shotgun (WGS) entry which is preliminary data.</text>
</comment>